<dbReference type="EMBL" id="BJYY01000004">
    <property type="protein sequence ID" value="GEO33245.1"/>
    <property type="molecule type" value="Genomic_DNA"/>
</dbReference>
<dbReference type="PANTHER" id="PTHR47691">
    <property type="entry name" value="REGULATOR-RELATED"/>
    <property type="match status" value="1"/>
</dbReference>
<dbReference type="SUPFAM" id="SSF47413">
    <property type="entry name" value="lambda repressor-like DNA-binding domains"/>
    <property type="match status" value="1"/>
</dbReference>
<comment type="caution">
    <text evidence="3">The sequence shown here is derived from an EMBL/GenBank/DDBJ whole genome shotgun (WGS) entry which is preliminary data.</text>
</comment>
<feature type="compositionally biased region" description="Low complexity" evidence="1">
    <location>
        <begin position="153"/>
        <end position="167"/>
    </location>
</feature>
<dbReference type="InterPro" id="IPR058852">
    <property type="entry name" value="HTH_77"/>
</dbReference>
<dbReference type="SMART" id="SM00530">
    <property type="entry name" value="HTH_XRE"/>
    <property type="match status" value="1"/>
</dbReference>
<dbReference type="AlphaFoldDB" id="A0A512D9W9"/>
<dbReference type="CDD" id="cd00093">
    <property type="entry name" value="HTH_XRE"/>
    <property type="match status" value="1"/>
</dbReference>
<evidence type="ECO:0000259" key="2">
    <source>
        <dbReference type="PROSITE" id="PS50943"/>
    </source>
</evidence>
<dbReference type="Pfam" id="PF13401">
    <property type="entry name" value="AAA_22"/>
    <property type="match status" value="1"/>
</dbReference>
<feature type="domain" description="HTH cro/C1-type" evidence="2">
    <location>
        <begin position="16"/>
        <end position="71"/>
    </location>
</feature>
<dbReference type="Gene3D" id="3.40.50.300">
    <property type="entry name" value="P-loop containing nucleotide triphosphate hydrolases"/>
    <property type="match status" value="1"/>
</dbReference>
<evidence type="ECO:0000313" key="4">
    <source>
        <dbReference type="Proteomes" id="UP000321181"/>
    </source>
</evidence>
<dbReference type="SUPFAM" id="SSF48452">
    <property type="entry name" value="TPR-like"/>
    <property type="match status" value="1"/>
</dbReference>
<feature type="compositionally biased region" description="Low complexity" evidence="1">
    <location>
        <begin position="107"/>
        <end position="117"/>
    </location>
</feature>
<dbReference type="GO" id="GO:0003677">
    <property type="term" value="F:DNA binding"/>
    <property type="evidence" value="ECO:0007669"/>
    <property type="project" value="InterPro"/>
</dbReference>
<dbReference type="GO" id="GO:0016887">
    <property type="term" value="F:ATP hydrolysis activity"/>
    <property type="evidence" value="ECO:0007669"/>
    <property type="project" value="InterPro"/>
</dbReference>
<keyword evidence="4" id="KW-1185">Reference proteome</keyword>
<dbReference type="PANTHER" id="PTHR47691:SF3">
    <property type="entry name" value="HTH-TYPE TRANSCRIPTIONAL REGULATOR RV0890C-RELATED"/>
    <property type="match status" value="1"/>
</dbReference>
<dbReference type="PRINTS" id="PR00364">
    <property type="entry name" value="DISEASERSIST"/>
</dbReference>
<dbReference type="InterPro" id="IPR049945">
    <property type="entry name" value="AAA_22"/>
</dbReference>
<dbReference type="Gene3D" id="1.25.40.10">
    <property type="entry name" value="Tetratricopeptide repeat domain"/>
    <property type="match status" value="1"/>
</dbReference>
<gene>
    <name evidence="3" type="ORF">CAE01nite_09700</name>
</gene>
<dbReference type="Pfam" id="PF25872">
    <property type="entry name" value="HTH_77"/>
    <property type="match status" value="1"/>
</dbReference>
<dbReference type="PROSITE" id="PS50943">
    <property type="entry name" value="HTH_CROC1"/>
    <property type="match status" value="1"/>
</dbReference>
<organism evidence="3 4">
    <name type="scientific">Cellulomonas aerilata</name>
    <dbReference type="NCBI Taxonomy" id="515326"/>
    <lineage>
        <taxon>Bacteria</taxon>
        <taxon>Bacillati</taxon>
        <taxon>Actinomycetota</taxon>
        <taxon>Actinomycetes</taxon>
        <taxon>Micrococcales</taxon>
        <taxon>Cellulomonadaceae</taxon>
        <taxon>Cellulomonas</taxon>
    </lineage>
</organism>
<protein>
    <recommendedName>
        <fullName evidence="2">HTH cro/C1-type domain-containing protein</fullName>
    </recommendedName>
</protein>
<dbReference type="Proteomes" id="UP000321181">
    <property type="component" value="Unassembled WGS sequence"/>
</dbReference>
<sequence>MARETGEGTQAFAAALRTLRERAGLTQEELAGRAGLTAYAVSALERGTRTHPYPHTVRSLADALDLAPDARAALIAAVPSRRRAAADSAPGAPGAPGGPGREPEMVTSATSPATAATQGVRRHASTPTLHGRAVHLATPPGAPRRPGPPVAPAPAAAAGPARPSATRAADDAGLAVPATPLFGRDDDIAAVTALVRAGSARLVTLTGPGGVGKTRLAAAVSDEVAADGVRDVRHVALASLTDAAAVVPAIGRAVGATGADGPAAFTLLVEHLRDVPMLLVLDNAEHLLSAAADVVRLVGSCPDVTVLVTSRSPLRVRGEQEYPVAPLALPPTDAGTPDALAAAPAGALVLARARAVSPAASFDVDDVRALACLCERLAGLPLAIELATARLRFLSPRALLDRLDDATSASGARDLPPRQRTMRATLDWSYGLLSAPEQTLFRALAVCRAGATIDVVERIAELSGVLERGAVLAGLEGLVEQSLVVVRTGPDGAHRYDMLAPVAQYARALLVDPEAERLFRAHIAAYLELAERAATGLERAEQVLWLARTEADEANLLVAIDRALDLGESETAGRITWAMWLYWWLRGQYSVGRRRAEDCLCTDLSPGLLGRAHLTAATMAYAAGDVAAGTEHWTQASQVGEQLHDRGLECTGRAGRGLARLTVGDLESAETELRRALDLGYGLAQDGIWITSLVHVWLGTVQLLHGDPHGAAAEMERGLALARGRGDLLTTYVALFNLAQARVAAGDPAGARTHLREGVELAARNHDVSALAYLLDGLAGLGPAPQGPDRVAVLLGAAQALRETVGTGAYAYLRPDGERRAAAEQAARAALGADAFDDALDAGRALSVPEAVTFALQA</sequence>
<dbReference type="SUPFAM" id="SSF52540">
    <property type="entry name" value="P-loop containing nucleoside triphosphate hydrolases"/>
    <property type="match status" value="1"/>
</dbReference>
<evidence type="ECO:0000313" key="3">
    <source>
        <dbReference type="EMBL" id="GEO33245.1"/>
    </source>
</evidence>
<dbReference type="InterPro" id="IPR027417">
    <property type="entry name" value="P-loop_NTPase"/>
</dbReference>
<dbReference type="InterPro" id="IPR001387">
    <property type="entry name" value="Cro/C1-type_HTH"/>
</dbReference>
<dbReference type="InterPro" id="IPR010982">
    <property type="entry name" value="Lambda_DNA-bd_dom_sf"/>
</dbReference>
<proteinExistence type="predicted"/>
<name>A0A512D9W9_9CELL</name>
<dbReference type="InterPro" id="IPR011990">
    <property type="entry name" value="TPR-like_helical_dom_sf"/>
</dbReference>
<dbReference type="Gene3D" id="1.10.260.40">
    <property type="entry name" value="lambda repressor-like DNA-binding domains"/>
    <property type="match status" value="1"/>
</dbReference>
<dbReference type="Pfam" id="PF13560">
    <property type="entry name" value="HTH_31"/>
    <property type="match status" value="1"/>
</dbReference>
<feature type="region of interest" description="Disordered" evidence="1">
    <location>
        <begin position="81"/>
        <end position="170"/>
    </location>
</feature>
<dbReference type="RefSeq" id="WP_186816420.1">
    <property type="nucleotide sequence ID" value="NZ_BAAARM010000002.1"/>
</dbReference>
<accession>A0A512D9W9</accession>
<evidence type="ECO:0000256" key="1">
    <source>
        <dbReference type="SAM" id="MobiDB-lite"/>
    </source>
</evidence>
<reference evidence="3 4" key="1">
    <citation type="submission" date="2019-07" db="EMBL/GenBank/DDBJ databases">
        <title>Whole genome shotgun sequence of Cellulomonas aerilata NBRC 106308.</title>
        <authorList>
            <person name="Hosoyama A."/>
            <person name="Uohara A."/>
            <person name="Ohji S."/>
            <person name="Ichikawa N."/>
        </authorList>
    </citation>
    <scope>NUCLEOTIDE SEQUENCE [LARGE SCALE GENOMIC DNA]</scope>
    <source>
        <strain evidence="3 4">NBRC 106308</strain>
    </source>
</reference>
<feature type="compositionally biased region" description="Pro residues" evidence="1">
    <location>
        <begin position="140"/>
        <end position="152"/>
    </location>
</feature>